<protein>
    <recommendedName>
        <fullName evidence="4">Nucleoprotein/polynucleotide-associated enzyme</fullName>
    </recommendedName>
</protein>
<sequence>MANSLQDQLLKAGLVDKKKSQQIKKQKQQAEKLQRKHKVSTEDDKVDITAVRQAEAEKSRELNRKRDEEAQARAIMAQIKQMIETSHINHDKGELAFHFKHGTLVKQIYVTAEQQAQLERGQLAIVSFEDRYRLVPRIVAQKIAERDAGLVIFLNEPGYAGQHQADEDDPYKDFVIPDDLMW</sequence>
<dbReference type="PATRIC" id="fig|1445510.3.peg.5636"/>
<dbReference type="EMBL" id="CP007142">
    <property type="protein sequence ID" value="AJQ97704.1"/>
    <property type="molecule type" value="Genomic_DNA"/>
</dbReference>
<evidence type="ECO:0000313" key="3">
    <source>
        <dbReference type="Proteomes" id="UP000032266"/>
    </source>
</evidence>
<feature type="region of interest" description="Disordered" evidence="1">
    <location>
        <begin position="17"/>
        <end position="44"/>
    </location>
</feature>
<accession>A0A0C5W529</accession>
<dbReference type="STRING" id="1445510.YC6258_05676"/>
<dbReference type="HOGENOM" id="CLU_098678_2_1_6"/>
<evidence type="ECO:0000313" key="2">
    <source>
        <dbReference type="EMBL" id="AJQ97704.1"/>
    </source>
</evidence>
<evidence type="ECO:0008006" key="4">
    <source>
        <dbReference type="Google" id="ProtNLM"/>
    </source>
</evidence>
<gene>
    <name evidence="2" type="ORF">YC6258_05676</name>
</gene>
<feature type="compositionally biased region" description="Basic and acidic residues" evidence="1">
    <location>
        <begin position="28"/>
        <end position="44"/>
    </location>
</feature>
<dbReference type="Proteomes" id="UP000032266">
    <property type="component" value="Chromosome"/>
</dbReference>
<dbReference type="AlphaFoldDB" id="A0A0C5W529"/>
<reference evidence="2 3" key="1">
    <citation type="submission" date="2014-01" db="EMBL/GenBank/DDBJ databases">
        <title>Full genme sequencing of cellulolytic bacterium Gynuella sunshinyii YC6258T gen. nov., sp. nov.</title>
        <authorList>
            <person name="Khan H."/>
            <person name="Chung E.J."/>
            <person name="Chung Y.R."/>
        </authorList>
    </citation>
    <scope>NUCLEOTIDE SEQUENCE [LARGE SCALE GENOMIC DNA]</scope>
    <source>
        <strain evidence="2 3">YC6258</strain>
    </source>
</reference>
<name>A0A0C5W529_9GAMM</name>
<dbReference type="RefSeq" id="WP_044619378.1">
    <property type="nucleotide sequence ID" value="NZ_CP007142.1"/>
</dbReference>
<dbReference type="OrthoDB" id="5294470at2"/>
<evidence type="ECO:0000256" key="1">
    <source>
        <dbReference type="SAM" id="MobiDB-lite"/>
    </source>
</evidence>
<proteinExistence type="predicted"/>
<dbReference type="KEGG" id="gsn:YC6258_05676"/>
<dbReference type="Pfam" id="PF09831">
    <property type="entry name" value="DUF2058"/>
    <property type="match status" value="1"/>
</dbReference>
<dbReference type="InterPro" id="IPR018636">
    <property type="entry name" value="DUF2058"/>
</dbReference>
<organism evidence="2 3">
    <name type="scientific">Gynuella sunshinyii YC6258</name>
    <dbReference type="NCBI Taxonomy" id="1445510"/>
    <lineage>
        <taxon>Bacteria</taxon>
        <taxon>Pseudomonadati</taxon>
        <taxon>Pseudomonadota</taxon>
        <taxon>Gammaproteobacteria</taxon>
        <taxon>Oceanospirillales</taxon>
        <taxon>Saccharospirillaceae</taxon>
        <taxon>Gynuella</taxon>
    </lineage>
</organism>
<keyword evidence="3" id="KW-1185">Reference proteome</keyword>